<dbReference type="EMBL" id="AWUE01023099">
    <property type="protein sequence ID" value="OMO54933.1"/>
    <property type="molecule type" value="Genomic_DNA"/>
</dbReference>
<sequence>MFDSCNEIFRLFRSARERIDMDRSTPVRIRLVKGRRFDPRTYSTPTSNQIWGLIVGDFGCSNGERDIIVDHREGGLQQISTVHPLYMALQYPILFPYGEDGFTPNVRYVSSSVKDATVRKTLSMREFYSYQLQHRCRDGEGLLRGGRLFQQYCVDALSAVQECELLWLDNHQDEIMADLYTNVRDVVNRGDIDVSGVGKRVILPASFTGSPRYLYQKYQDAMAICRSFGYPSLFITFTCNANWLELKDALEFYPGLRPEDRPDLVARVFHLKLRSLVDDLMKRSFFGPALAARFKSPADIDELVSAEIPDRELDPVAYEAVTSFMMHGPCGPGFPRARCMEGGKCDKHFPKKFCDRTKIDEHGYPTYRRHDSGALCVKNGVVLDNRFVVPHNVDLLIRYQAHINVEICNRSRAIKYLFKYINKGPDRARAVIESDREKAARGVNANGITVDEIKAFLDCRYLCAYEACWRLFSFDVHLRQPAVIRLLVHLPDQHNVYFRSSQTAGSVLSRRDVRKTMFTEWMTANAKYPTACSLLYADFPREFVWHADSKVWEPRQRGKCIGRVIQINALAGELFYLRMLLNIVRGPKRYEDIRTVKGVLYPTFQAACQAYGLLGDDKEWNEAMVEASHAASAFELRGIFAMIIVFCQVSRPADFFERHWVVMSNDIEYKFRKVMKNPHLTLSTTDLRDNVLMLVDDILCRFGTSLADKNLPVPQTIRAVFNKDKLVLEEMSYDRAELEASHSTSTYLLNPQQRSIYDMVLASVERSDGQIFFVHGHGGTGKTFLWKTILVAVRLRGCIALAVASSGIASLLLPGGRTAHSCFKIPIKVYQWATCEIRRGTQLAQLIQQTKLIVWDEALMMHRHCIEGLNRSLRAICGASNPRSNRVPFGGIPVVFGGDLRQILPVVSGGSRADIVNSTICSSPLWSHCQVMHLTVNMRLLTSNLDSFGHQELASFAKWLIDVGDGNLPSNLNIDDPEGDWIGIPQDLLLNYSGDPVEAMIAKIYPSFLVSYADPLYLRQRAIVTPFNVVVDRINESVLGESFPYPIEFLNSITSPGVPDHRLSLKVGAVVMLLHNVNQMSGLCNGTRLIVTVLGINIIQAEIIYGDHVGNRVFIPRILFNVENKQWPFVLVRRQFPLRLCYAMTINKSQGQTLDFVSVYLPKPVFSHGQLYVAFSRVSSRHGLRILIHDEDGQKSQFTRNVVYKRFFLAFHIILIFDFCFCHLL</sequence>
<dbReference type="Proteomes" id="UP000187203">
    <property type="component" value="Unassembled WGS sequence"/>
</dbReference>
<dbReference type="EC" id="5.6.2.3" evidence="1"/>
<dbReference type="GO" id="GO:0016887">
    <property type="term" value="F:ATP hydrolysis activity"/>
    <property type="evidence" value="ECO:0007669"/>
    <property type="project" value="RHEA"/>
</dbReference>
<dbReference type="STRING" id="93759.A0A1R3GA39"/>
<comment type="cofactor">
    <cofactor evidence="1">
        <name>Mg(2+)</name>
        <dbReference type="ChEBI" id="CHEBI:18420"/>
    </cofactor>
</comment>
<dbReference type="Pfam" id="PF14214">
    <property type="entry name" value="Helitron_like_N"/>
    <property type="match status" value="1"/>
</dbReference>
<feature type="domain" description="DNA helicase Pif1-like 2B" evidence="4">
    <location>
        <begin position="1048"/>
        <end position="1094"/>
    </location>
</feature>
<dbReference type="CDD" id="cd18809">
    <property type="entry name" value="SF1_C_RecD"/>
    <property type="match status" value="1"/>
</dbReference>
<dbReference type="Pfam" id="PF21530">
    <property type="entry name" value="Pif1_2B_dom"/>
    <property type="match status" value="1"/>
</dbReference>
<dbReference type="PANTHER" id="PTHR10492">
    <property type="match status" value="1"/>
</dbReference>
<dbReference type="InterPro" id="IPR049163">
    <property type="entry name" value="Pif1-like_2B_dom"/>
</dbReference>
<dbReference type="AlphaFoldDB" id="A0A1R3GA39"/>
<keyword evidence="1" id="KW-0378">Hydrolase</keyword>
<dbReference type="OrthoDB" id="1706095at2759"/>
<dbReference type="InterPro" id="IPR025476">
    <property type="entry name" value="Helitron_helicase-like"/>
</dbReference>
<dbReference type="GO" id="GO:0005524">
    <property type="term" value="F:ATP binding"/>
    <property type="evidence" value="ECO:0007669"/>
    <property type="project" value="UniProtKB-KW"/>
</dbReference>
<evidence type="ECO:0000256" key="1">
    <source>
        <dbReference type="RuleBase" id="RU363044"/>
    </source>
</evidence>
<accession>A0A1R3GA39</accession>
<dbReference type="FunFam" id="3.40.50.300:FF:002884">
    <property type="entry name" value="ATP-dependent DNA helicase"/>
    <property type="match status" value="1"/>
</dbReference>
<keyword evidence="1" id="KW-0233">DNA recombination</keyword>
<dbReference type="Pfam" id="PF05970">
    <property type="entry name" value="PIF1"/>
    <property type="match status" value="1"/>
</dbReference>
<keyword evidence="1" id="KW-0067">ATP-binding</keyword>
<dbReference type="Gene3D" id="3.40.50.300">
    <property type="entry name" value="P-loop containing nucleotide triphosphate hydrolases"/>
    <property type="match status" value="2"/>
</dbReference>
<keyword evidence="1 5" id="KW-0347">Helicase</keyword>
<feature type="domain" description="Helitron helicase-like" evidence="3">
    <location>
        <begin position="127"/>
        <end position="290"/>
    </location>
</feature>
<dbReference type="GO" id="GO:0000723">
    <property type="term" value="P:telomere maintenance"/>
    <property type="evidence" value="ECO:0007669"/>
    <property type="project" value="InterPro"/>
</dbReference>
<evidence type="ECO:0000259" key="3">
    <source>
        <dbReference type="Pfam" id="PF14214"/>
    </source>
</evidence>
<evidence type="ECO:0000313" key="5">
    <source>
        <dbReference type="EMBL" id="OMO54933.1"/>
    </source>
</evidence>
<comment type="similarity">
    <text evidence="1">Belongs to the helicase family.</text>
</comment>
<dbReference type="GO" id="GO:0006281">
    <property type="term" value="P:DNA repair"/>
    <property type="evidence" value="ECO:0007669"/>
    <property type="project" value="UniProtKB-KW"/>
</dbReference>
<dbReference type="GO" id="GO:0006310">
    <property type="term" value="P:DNA recombination"/>
    <property type="evidence" value="ECO:0007669"/>
    <property type="project" value="UniProtKB-KW"/>
</dbReference>
<dbReference type="GO" id="GO:0043139">
    <property type="term" value="F:5'-3' DNA helicase activity"/>
    <property type="evidence" value="ECO:0007669"/>
    <property type="project" value="UniProtKB-EC"/>
</dbReference>
<evidence type="ECO:0000259" key="2">
    <source>
        <dbReference type="Pfam" id="PF05970"/>
    </source>
</evidence>
<organism evidence="5 6">
    <name type="scientific">Corchorus olitorius</name>
    <dbReference type="NCBI Taxonomy" id="93759"/>
    <lineage>
        <taxon>Eukaryota</taxon>
        <taxon>Viridiplantae</taxon>
        <taxon>Streptophyta</taxon>
        <taxon>Embryophyta</taxon>
        <taxon>Tracheophyta</taxon>
        <taxon>Spermatophyta</taxon>
        <taxon>Magnoliopsida</taxon>
        <taxon>eudicotyledons</taxon>
        <taxon>Gunneridae</taxon>
        <taxon>Pentapetalae</taxon>
        <taxon>rosids</taxon>
        <taxon>malvids</taxon>
        <taxon>Malvales</taxon>
        <taxon>Malvaceae</taxon>
        <taxon>Grewioideae</taxon>
        <taxon>Apeibeae</taxon>
        <taxon>Corchorus</taxon>
    </lineage>
</organism>
<keyword evidence="6" id="KW-1185">Reference proteome</keyword>
<comment type="caution">
    <text evidence="5">The sequence shown here is derived from an EMBL/GenBank/DDBJ whole genome shotgun (WGS) entry which is preliminary data.</text>
</comment>
<dbReference type="SUPFAM" id="SSF52540">
    <property type="entry name" value="P-loop containing nucleoside triphosphate hydrolases"/>
    <property type="match status" value="2"/>
</dbReference>
<protein>
    <recommendedName>
        <fullName evidence="1">ATP-dependent DNA helicase</fullName>
        <ecNumber evidence="1">5.6.2.3</ecNumber>
    </recommendedName>
</protein>
<name>A0A1R3GA39_9ROSI</name>
<dbReference type="PANTHER" id="PTHR10492:SF90">
    <property type="entry name" value="ATP-DEPENDENT DNA HELICASE"/>
    <property type="match status" value="1"/>
</dbReference>
<comment type="catalytic activity">
    <reaction evidence="1">
        <text>ATP + H2O = ADP + phosphate + H(+)</text>
        <dbReference type="Rhea" id="RHEA:13065"/>
        <dbReference type="ChEBI" id="CHEBI:15377"/>
        <dbReference type="ChEBI" id="CHEBI:15378"/>
        <dbReference type="ChEBI" id="CHEBI:30616"/>
        <dbReference type="ChEBI" id="CHEBI:43474"/>
        <dbReference type="ChEBI" id="CHEBI:456216"/>
        <dbReference type="EC" id="5.6.2.3"/>
    </reaction>
</comment>
<dbReference type="InterPro" id="IPR027417">
    <property type="entry name" value="P-loop_NTPase"/>
</dbReference>
<keyword evidence="1" id="KW-0547">Nucleotide-binding</keyword>
<proteinExistence type="inferred from homology"/>
<reference evidence="6" key="1">
    <citation type="submission" date="2013-09" db="EMBL/GenBank/DDBJ databases">
        <title>Corchorus olitorius genome sequencing.</title>
        <authorList>
            <person name="Alam M."/>
            <person name="Haque M.S."/>
            <person name="Islam M.S."/>
            <person name="Emdad E.M."/>
            <person name="Islam M.M."/>
            <person name="Ahmed B."/>
            <person name="Halim A."/>
            <person name="Hossen Q.M.M."/>
            <person name="Hossain M.Z."/>
            <person name="Ahmed R."/>
            <person name="Khan M.M."/>
            <person name="Islam R."/>
            <person name="Rashid M.M."/>
            <person name="Khan S.A."/>
            <person name="Rahman M.S."/>
            <person name="Alam M."/>
            <person name="Yahiya A.S."/>
            <person name="Khan M.S."/>
            <person name="Azam M.S."/>
            <person name="Haque T."/>
            <person name="Lashkar M.Z.H."/>
            <person name="Akhand A.I."/>
            <person name="Morshed G."/>
            <person name="Roy S."/>
            <person name="Uddin K.S."/>
            <person name="Rabeya T."/>
            <person name="Hossain A.S."/>
            <person name="Chowdhury A."/>
            <person name="Snigdha A.R."/>
            <person name="Mortoza M.S."/>
            <person name="Matin S.A."/>
            <person name="Hoque S.M.E."/>
            <person name="Islam M.K."/>
            <person name="Roy D.K."/>
            <person name="Haider R."/>
            <person name="Moosa M.M."/>
            <person name="Elias S.M."/>
            <person name="Hasan A.M."/>
            <person name="Jahan S."/>
            <person name="Shafiuddin M."/>
            <person name="Mahmood N."/>
            <person name="Shommy N.S."/>
        </authorList>
    </citation>
    <scope>NUCLEOTIDE SEQUENCE [LARGE SCALE GENOMIC DNA]</scope>
    <source>
        <strain evidence="6">cv. O-4</strain>
    </source>
</reference>
<dbReference type="InterPro" id="IPR010285">
    <property type="entry name" value="DNA_helicase_pif1-like_DEAD"/>
</dbReference>
<evidence type="ECO:0000313" key="6">
    <source>
        <dbReference type="Proteomes" id="UP000187203"/>
    </source>
</evidence>
<keyword evidence="1" id="KW-0234">DNA repair</keyword>
<evidence type="ECO:0000259" key="4">
    <source>
        <dbReference type="Pfam" id="PF21530"/>
    </source>
</evidence>
<feature type="domain" description="DNA helicase Pif1-like DEAD-box helicase" evidence="2">
    <location>
        <begin position="749"/>
        <end position="970"/>
    </location>
</feature>
<gene>
    <name evidence="5" type="ORF">COLO4_36300</name>
</gene>
<keyword evidence="1" id="KW-0227">DNA damage</keyword>